<evidence type="ECO:0000259" key="1">
    <source>
        <dbReference type="Pfam" id="PF09361"/>
    </source>
</evidence>
<comment type="caution">
    <text evidence="2">The sequence shown here is derived from an EMBL/GenBank/DDBJ whole genome shotgun (WGS) entry which is preliminary data.</text>
</comment>
<evidence type="ECO:0000313" key="3">
    <source>
        <dbReference type="Proteomes" id="UP000094009"/>
    </source>
</evidence>
<accession>A0A853KY52</accession>
<reference evidence="2 3" key="1">
    <citation type="submission" date="2014-07" db="EMBL/GenBank/DDBJ databases">
        <title>Draft genome sequence of Thalassospira tepidiphila 1-1B.</title>
        <authorList>
            <person name="Lai Q."/>
            <person name="Shao Z."/>
        </authorList>
    </citation>
    <scope>NUCLEOTIDE SEQUENCE [LARGE SCALE GENOMIC DNA]</scope>
    <source>
        <strain evidence="2 3">MCCC 1A03514</strain>
    </source>
</reference>
<sequence length="165" mass="18282">MEPYFELWKTPEVEAMVTAGNEAFEESVSAANEAFGKIFETMTGQAGVFSGAGSRVAAQYEELLDTQKKSFEEVWQATMAMFEKTGGIGTELSTWMQKEFEASQDDLDELTKVESLADLQELHSRIVNRCYESSLAEGEKMQELMFSAFSDGLNAISKATNVALK</sequence>
<gene>
    <name evidence="2" type="ORF">TH4_14140</name>
</gene>
<dbReference type="AlphaFoldDB" id="A0A853KY52"/>
<feature type="domain" description="Phasin" evidence="1">
    <location>
        <begin position="61"/>
        <end position="157"/>
    </location>
</feature>
<proteinExistence type="predicted"/>
<organism evidence="2 3">
    <name type="scientific">Thalassospira tepidiphila MCCC 1A03514</name>
    <dbReference type="NCBI Taxonomy" id="1177930"/>
    <lineage>
        <taxon>Bacteria</taxon>
        <taxon>Pseudomonadati</taxon>
        <taxon>Pseudomonadota</taxon>
        <taxon>Alphaproteobacteria</taxon>
        <taxon>Rhodospirillales</taxon>
        <taxon>Thalassospiraceae</taxon>
        <taxon>Thalassospira</taxon>
    </lineage>
</organism>
<protein>
    <recommendedName>
        <fullName evidence="1">Phasin domain-containing protein</fullName>
    </recommendedName>
</protein>
<name>A0A853KY52_9PROT</name>
<dbReference type="EMBL" id="JPVZ01000006">
    <property type="protein sequence ID" value="OAZ09004.1"/>
    <property type="molecule type" value="Genomic_DNA"/>
</dbReference>
<dbReference type="InterPro" id="IPR018968">
    <property type="entry name" value="Phasin"/>
</dbReference>
<dbReference type="Pfam" id="PF09361">
    <property type="entry name" value="Phasin_2"/>
    <property type="match status" value="1"/>
</dbReference>
<evidence type="ECO:0000313" key="2">
    <source>
        <dbReference type="EMBL" id="OAZ09004.1"/>
    </source>
</evidence>
<dbReference type="Proteomes" id="UP000094009">
    <property type="component" value="Unassembled WGS sequence"/>
</dbReference>